<reference evidence="4" key="1">
    <citation type="submission" date="2025-08" db="UniProtKB">
        <authorList>
            <consortium name="RefSeq"/>
        </authorList>
    </citation>
    <scope>IDENTIFICATION</scope>
</reference>
<feature type="domain" description="Myosin motor" evidence="2">
    <location>
        <begin position="1"/>
        <end position="76"/>
    </location>
</feature>
<keyword evidence="1" id="KW-0505">Motor protein</keyword>
<dbReference type="GO" id="GO:0016459">
    <property type="term" value="C:myosin complex"/>
    <property type="evidence" value="ECO:0007669"/>
    <property type="project" value="UniProtKB-KW"/>
</dbReference>
<dbReference type="Proteomes" id="UP000079169">
    <property type="component" value="Unplaced"/>
</dbReference>
<dbReference type="GO" id="GO:0003774">
    <property type="term" value="F:cytoskeletal motor activity"/>
    <property type="evidence" value="ECO:0007669"/>
    <property type="project" value="InterPro"/>
</dbReference>
<dbReference type="InterPro" id="IPR001609">
    <property type="entry name" value="Myosin_head_motor_dom-like"/>
</dbReference>
<accession>A0A3Q0IRI4</accession>
<comment type="caution">
    <text evidence="1">Lacks conserved residue(s) required for the propagation of feature annotation.</text>
</comment>
<sequence length="76" mass="9092">MTKAFLKPRIKVGRDFVTKSQTKEQVEFAVEAISKACYERMFRWLVNRINRSLDRTKRQVTYKPLLSFFIIAKVTY</sequence>
<dbReference type="Gene3D" id="1.20.120.720">
    <property type="entry name" value="Myosin VI head, motor domain, U50 subdomain"/>
    <property type="match status" value="1"/>
</dbReference>
<dbReference type="PaxDb" id="121845-A0A3Q0IRI4"/>
<dbReference type="AlphaFoldDB" id="A0A3Q0IRI4"/>
<keyword evidence="1" id="KW-0518">Myosin</keyword>
<keyword evidence="3" id="KW-1185">Reference proteome</keyword>
<dbReference type="GeneID" id="113467108"/>
<dbReference type="GO" id="GO:0005524">
    <property type="term" value="F:ATP binding"/>
    <property type="evidence" value="ECO:0007669"/>
    <property type="project" value="InterPro"/>
</dbReference>
<dbReference type="STRING" id="121845.A0A3Q0IRI4"/>
<proteinExistence type="inferred from homology"/>
<dbReference type="RefSeq" id="XP_026678904.1">
    <property type="nucleotide sequence ID" value="XM_026823103.1"/>
</dbReference>
<dbReference type="GO" id="GO:0003779">
    <property type="term" value="F:actin binding"/>
    <property type="evidence" value="ECO:0007669"/>
    <property type="project" value="UniProtKB-KW"/>
</dbReference>
<dbReference type="Pfam" id="PF00063">
    <property type="entry name" value="Myosin_head"/>
    <property type="match status" value="1"/>
</dbReference>
<comment type="similarity">
    <text evidence="1">Belongs to the TRAFAC class myosin-kinesin ATPase superfamily. Myosin family.</text>
</comment>
<evidence type="ECO:0000256" key="1">
    <source>
        <dbReference type="PROSITE-ProRule" id="PRU00782"/>
    </source>
</evidence>
<name>A0A3Q0IRI4_DIACI</name>
<evidence type="ECO:0000313" key="4">
    <source>
        <dbReference type="RefSeq" id="XP_026678904.1"/>
    </source>
</evidence>
<dbReference type="InterPro" id="IPR027417">
    <property type="entry name" value="P-loop_NTPase"/>
</dbReference>
<gene>
    <name evidence="4" type="primary">LOC113467108</name>
</gene>
<dbReference type="KEGG" id="dci:113467108"/>
<dbReference type="PROSITE" id="PS51456">
    <property type="entry name" value="MYOSIN_MOTOR"/>
    <property type="match status" value="1"/>
</dbReference>
<evidence type="ECO:0000259" key="2">
    <source>
        <dbReference type="PROSITE" id="PS51456"/>
    </source>
</evidence>
<evidence type="ECO:0000313" key="3">
    <source>
        <dbReference type="Proteomes" id="UP000079169"/>
    </source>
</evidence>
<keyword evidence="1" id="KW-0009">Actin-binding</keyword>
<protein>
    <submittedName>
        <fullName evidence="4">Myosin heavy chain, non-muscle-like</fullName>
    </submittedName>
</protein>
<dbReference type="SUPFAM" id="SSF52540">
    <property type="entry name" value="P-loop containing nucleoside triphosphate hydrolases"/>
    <property type="match status" value="1"/>
</dbReference>
<organism evidence="3 4">
    <name type="scientific">Diaphorina citri</name>
    <name type="common">Asian citrus psyllid</name>
    <dbReference type="NCBI Taxonomy" id="121845"/>
    <lineage>
        <taxon>Eukaryota</taxon>
        <taxon>Metazoa</taxon>
        <taxon>Ecdysozoa</taxon>
        <taxon>Arthropoda</taxon>
        <taxon>Hexapoda</taxon>
        <taxon>Insecta</taxon>
        <taxon>Pterygota</taxon>
        <taxon>Neoptera</taxon>
        <taxon>Paraneoptera</taxon>
        <taxon>Hemiptera</taxon>
        <taxon>Sternorrhyncha</taxon>
        <taxon>Psylloidea</taxon>
        <taxon>Psyllidae</taxon>
        <taxon>Diaphorininae</taxon>
        <taxon>Diaphorina</taxon>
    </lineage>
</organism>